<organism evidence="1 2">
    <name type="scientific">Cajanus cajan</name>
    <name type="common">Pigeon pea</name>
    <name type="synonym">Cajanus indicus</name>
    <dbReference type="NCBI Taxonomy" id="3821"/>
    <lineage>
        <taxon>Eukaryota</taxon>
        <taxon>Viridiplantae</taxon>
        <taxon>Streptophyta</taxon>
        <taxon>Embryophyta</taxon>
        <taxon>Tracheophyta</taxon>
        <taxon>Spermatophyta</taxon>
        <taxon>Magnoliopsida</taxon>
        <taxon>eudicotyledons</taxon>
        <taxon>Gunneridae</taxon>
        <taxon>Pentapetalae</taxon>
        <taxon>rosids</taxon>
        <taxon>fabids</taxon>
        <taxon>Fabales</taxon>
        <taxon>Fabaceae</taxon>
        <taxon>Papilionoideae</taxon>
        <taxon>50 kb inversion clade</taxon>
        <taxon>NPAAA clade</taxon>
        <taxon>indigoferoid/millettioid clade</taxon>
        <taxon>Phaseoleae</taxon>
        <taxon>Cajanus</taxon>
    </lineage>
</organism>
<dbReference type="Proteomes" id="UP000075243">
    <property type="component" value="Chromosome 2"/>
</dbReference>
<dbReference type="EMBL" id="CM003604">
    <property type="protein sequence ID" value="KYP73307.1"/>
    <property type="molecule type" value="Genomic_DNA"/>
</dbReference>
<sequence>LDEFIDWGPKPFRVLDCWRCESGFGDFVKEQWQNLQVDGRVAFVLKEKLKGLKNILRVWNKQSFDQLDTQIEEASRLAHYLDLKSEEGILCDVDIQLKREWRAKTFHLLSQKESLLFQKSRLRWLREGDANTSFYHACINKRRMRNMVRSVVVNSERHSDPIALKEAFRGFFEMHFKEKSSQRLSLDGVNFKTLSE</sequence>
<dbReference type="AlphaFoldDB" id="A0A151U1Y0"/>
<evidence type="ECO:0000313" key="1">
    <source>
        <dbReference type="EMBL" id="KYP73307.1"/>
    </source>
</evidence>
<evidence type="ECO:0008006" key="3">
    <source>
        <dbReference type="Google" id="ProtNLM"/>
    </source>
</evidence>
<reference evidence="1 2" key="1">
    <citation type="journal article" date="2012" name="Nat. Biotechnol.">
        <title>Draft genome sequence of pigeonpea (Cajanus cajan), an orphan legume crop of resource-poor farmers.</title>
        <authorList>
            <person name="Varshney R.K."/>
            <person name="Chen W."/>
            <person name="Li Y."/>
            <person name="Bharti A.K."/>
            <person name="Saxena R.K."/>
            <person name="Schlueter J.A."/>
            <person name="Donoghue M.T."/>
            <person name="Azam S."/>
            <person name="Fan G."/>
            <person name="Whaley A.M."/>
            <person name="Farmer A.D."/>
            <person name="Sheridan J."/>
            <person name="Iwata A."/>
            <person name="Tuteja R."/>
            <person name="Penmetsa R.V."/>
            <person name="Wu W."/>
            <person name="Upadhyaya H.D."/>
            <person name="Yang S.P."/>
            <person name="Shah T."/>
            <person name="Saxena K.B."/>
            <person name="Michael T."/>
            <person name="McCombie W.R."/>
            <person name="Yang B."/>
            <person name="Zhang G."/>
            <person name="Yang H."/>
            <person name="Wang J."/>
            <person name="Spillane C."/>
            <person name="Cook D.R."/>
            <person name="May G.D."/>
            <person name="Xu X."/>
            <person name="Jackson S.A."/>
        </authorList>
    </citation>
    <scope>NUCLEOTIDE SEQUENCE [LARGE SCALE GENOMIC DNA]</scope>
    <source>
        <strain evidence="2">cv. Asha</strain>
    </source>
</reference>
<dbReference type="Gramene" id="C.cajan_05782.t">
    <property type="protein sequence ID" value="C.cajan_05782.t.cds1"/>
    <property type="gene ID" value="C.cajan_05782"/>
</dbReference>
<accession>A0A151U1Y0</accession>
<proteinExistence type="predicted"/>
<gene>
    <name evidence="1" type="ORF">KK1_005927</name>
</gene>
<protein>
    <recommendedName>
        <fullName evidence="3">RNA-directed DNA polymerase (Reverse transcriptase)</fullName>
    </recommendedName>
</protein>
<evidence type="ECO:0000313" key="2">
    <source>
        <dbReference type="Proteomes" id="UP000075243"/>
    </source>
</evidence>
<name>A0A151U1Y0_CAJCA</name>
<keyword evidence="2" id="KW-1185">Reference proteome</keyword>
<dbReference type="OMA" id="CEARQHT"/>
<feature type="non-terminal residue" evidence="1">
    <location>
        <position position="1"/>
    </location>
</feature>